<sequence length="292" mass="31636">MSRRALLFINRQSRNGARSADMAMAALRQHDIEIVHPDPSLTLSEAIYASAGHVDLIIVGGGDGSLNAAANALIATGLPLGILPLGTANDLARTLAIPKDLSRAVAIIAAGNLRQLDVGMVNERPFFNVASIGFSASLAKNLTAASKRRWGVLGYAFAALKLFRQSRPFTVYIDHHGQQEKVKTLQISVGNGRYYGGGMTVEQSAAPDDGQLDVYSLELNHWWEMLALAPYLRRGTQGKWRKVRAFPATVLTLTTRRPHEINADGEIVGTTPAHFSIRPQAVKVFAPQPPVR</sequence>
<name>A0A0L7T577_9GAMM</name>
<dbReference type="InterPro" id="IPR017438">
    <property type="entry name" value="ATP-NAD_kinase_N"/>
</dbReference>
<dbReference type="InterPro" id="IPR001206">
    <property type="entry name" value="Diacylglycerol_kinase_cat_dom"/>
</dbReference>
<dbReference type="PANTHER" id="PTHR12358:SF54">
    <property type="entry name" value="SPHINGOSINE KINASE RELATED PROTEIN"/>
    <property type="match status" value="1"/>
</dbReference>
<gene>
    <name evidence="6" type="ORF">NG42_09060</name>
</gene>
<evidence type="ECO:0000256" key="1">
    <source>
        <dbReference type="ARBA" id="ARBA00022679"/>
    </source>
</evidence>
<dbReference type="InterPro" id="IPR005218">
    <property type="entry name" value="Diacylglycerol/lipid_kinase"/>
</dbReference>
<evidence type="ECO:0000313" key="7">
    <source>
        <dbReference type="Proteomes" id="UP000037088"/>
    </source>
</evidence>
<keyword evidence="2" id="KW-0547">Nucleotide-binding</keyword>
<dbReference type="InterPro" id="IPR045540">
    <property type="entry name" value="YegS/DAGK_C"/>
</dbReference>
<dbReference type="GO" id="GO:0008654">
    <property type="term" value="P:phospholipid biosynthetic process"/>
    <property type="evidence" value="ECO:0007669"/>
    <property type="project" value="InterPro"/>
</dbReference>
<dbReference type="InterPro" id="IPR016064">
    <property type="entry name" value="NAD/diacylglycerol_kinase_sf"/>
</dbReference>
<evidence type="ECO:0000256" key="2">
    <source>
        <dbReference type="ARBA" id="ARBA00022741"/>
    </source>
</evidence>
<comment type="caution">
    <text evidence="6">The sequence shown here is derived from an EMBL/GenBank/DDBJ whole genome shotgun (WGS) entry which is preliminary data.</text>
</comment>
<feature type="domain" description="DAGKc" evidence="5">
    <location>
        <begin position="1"/>
        <end position="125"/>
    </location>
</feature>
<keyword evidence="4" id="KW-0067">ATP-binding</keyword>
<dbReference type="PANTHER" id="PTHR12358">
    <property type="entry name" value="SPHINGOSINE KINASE"/>
    <property type="match status" value="1"/>
</dbReference>
<protein>
    <submittedName>
        <fullName evidence="6">Lipid kinase</fullName>
    </submittedName>
</protein>
<keyword evidence="7" id="KW-1185">Reference proteome</keyword>
<dbReference type="NCBIfam" id="TIGR00147">
    <property type="entry name" value="YegS/Rv2252/BmrU family lipid kinase"/>
    <property type="match status" value="1"/>
</dbReference>
<dbReference type="NCBIfam" id="NF009604">
    <property type="entry name" value="PRK13057.1"/>
    <property type="match status" value="1"/>
</dbReference>
<evidence type="ECO:0000313" key="6">
    <source>
        <dbReference type="EMBL" id="KOC90500.1"/>
    </source>
</evidence>
<evidence type="ECO:0000256" key="4">
    <source>
        <dbReference type="ARBA" id="ARBA00022840"/>
    </source>
</evidence>
<dbReference type="PROSITE" id="PS50146">
    <property type="entry name" value="DAGK"/>
    <property type="match status" value="1"/>
</dbReference>
<accession>A0A0L7T577</accession>
<dbReference type="RefSeq" id="WP_052898964.1">
    <property type="nucleotide sequence ID" value="NZ_JRXE01000010.1"/>
</dbReference>
<dbReference type="EMBL" id="JRXE01000010">
    <property type="protein sequence ID" value="KOC90500.1"/>
    <property type="molecule type" value="Genomic_DNA"/>
</dbReference>
<keyword evidence="3 6" id="KW-0418">Kinase</keyword>
<reference evidence="6 7" key="1">
    <citation type="journal article" date="2015" name="Int. J. Syst. Evol. Microbiol.">
        <title>Erwinia iniecta sp. nov., isolated from Russian wheat aphids (Diuraphis noxia).</title>
        <authorList>
            <person name="Campillo T."/>
            <person name="Luna E."/>
            <person name="Portier P."/>
            <person name="Fischer-Le Saux M."/>
            <person name="Lapitan N."/>
            <person name="Tisserat N.A."/>
            <person name="Leach J.E."/>
        </authorList>
    </citation>
    <scope>NUCLEOTIDE SEQUENCE [LARGE SCALE GENOMIC DNA]</scope>
    <source>
        <strain evidence="6 7">B120</strain>
    </source>
</reference>
<dbReference type="SMART" id="SM00046">
    <property type="entry name" value="DAGKc"/>
    <property type="match status" value="1"/>
</dbReference>
<dbReference type="PATRIC" id="fig|1560201.3.peg.1926"/>
<dbReference type="GO" id="GO:0005524">
    <property type="term" value="F:ATP binding"/>
    <property type="evidence" value="ECO:0007669"/>
    <property type="project" value="UniProtKB-KW"/>
</dbReference>
<dbReference type="Gene3D" id="3.40.50.10330">
    <property type="entry name" value="Probable inorganic polyphosphate/atp-NAD kinase, domain 1"/>
    <property type="match status" value="1"/>
</dbReference>
<dbReference type="Proteomes" id="UP000037088">
    <property type="component" value="Unassembled WGS sequence"/>
</dbReference>
<dbReference type="Pfam" id="PF00781">
    <property type="entry name" value="DAGK_cat"/>
    <property type="match status" value="1"/>
</dbReference>
<dbReference type="InterPro" id="IPR050187">
    <property type="entry name" value="Lipid_Phosphate_FormReg"/>
</dbReference>
<dbReference type="Gene3D" id="2.60.200.40">
    <property type="match status" value="1"/>
</dbReference>
<proteinExistence type="predicted"/>
<evidence type="ECO:0000259" key="5">
    <source>
        <dbReference type="PROSITE" id="PS50146"/>
    </source>
</evidence>
<evidence type="ECO:0000256" key="3">
    <source>
        <dbReference type="ARBA" id="ARBA00022777"/>
    </source>
</evidence>
<keyword evidence="1" id="KW-0808">Transferase</keyword>
<dbReference type="AlphaFoldDB" id="A0A0L7T577"/>
<dbReference type="GO" id="GO:0016301">
    <property type="term" value="F:kinase activity"/>
    <property type="evidence" value="ECO:0007669"/>
    <property type="project" value="UniProtKB-KW"/>
</dbReference>
<dbReference type="Pfam" id="PF19279">
    <property type="entry name" value="YegS_C"/>
    <property type="match status" value="1"/>
</dbReference>
<organism evidence="6 7">
    <name type="scientific">Winslowiella iniecta</name>
    <dbReference type="NCBI Taxonomy" id="1560201"/>
    <lineage>
        <taxon>Bacteria</taxon>
        <taxon>Pseudomonadati</taxon>
        <taxon>Pseudomonadota</taxon>
        <taxon>Gammaproteobacteria</taxon>
        <taxon>Enterobacterales</taxon>
        <taxon>Erwiniaceae</taxon>
        <taxon>Winslowiella</taxon>
    </lineage>
</organism>
<dbReference type="SUPFAM" id="SSF111331">
    <property type="entry name" value="NAD kinase/diacylglycerol kinase-like"/>
    <property type="match status" value="1"/>
</dbReference>